<evidence type="ECO:0000313" key="2">
    <source>
        <dbReference type="Proteomes" id="UP000000466"/>
    </source>
</evidence>
<dbReference type="InterPro" id="IPR027396">
    <property type="entry name" value="DsrEFH-like"/>
</dbReference>
<proteinExistence type="predicted"/>
<accession>K4KIZ4</accession>
<dbReference type="AlphaFoldDB" id="K4KIZ4"/>
<dbReference type="HOGENOM" id="CLU_2439146_0_0_6"/>
<name>K4KIZ4_SIMAS</name>
<dbReference type="SUPFAM" id="SSF75169">
    <property type="entry name" value="DsrEFH-like"/>
    <property type="match status" value="1"/>
</dbReference>
<sequence>MSRLHLLSRPLPEACAQNCLDACATGDSVLLLGQALLSDALPLPAGVNVYARQEELDAFDPALIKTACEAVTDDVFVALTETHQSVVSWY</sequence>
<dbReference type="Proteomes" id="UP000000466">
    <property type="component" value="Chromosome"/>
</dbReference>
<dbReference type="eggNOG" id="COG2168">
    <property type="taxonomic scope" value="Bacteria"/>
</dbReference>
<dbReference type="EMBL" id="CP003746">
    <property type="protein sequence ID" value="AFU97953.1"/>
    <property type="molecule type" value="Genomic_DNA"/>
</dbReference>
<reference evidence="1 2" key="1">
    <citation type="journal article" date="2013" name="Genome Announc.">
        <title>Complete genome sequence of Simiduia agarivorans SA1(T), a marine bacterium able to degrade a variety of polysaccharides.</title>
        <authorList>
            <person name="Lin S.Y."/>
            <person name="Shieh W.Y."/>
            <person name="Chen J.S."/>
            <person name="Tang S.L."/>
        </authorList>
    </citation>
    <scope>NUCLEOTIDE SEQUENCE [LARGE SCALE GENOMIC DNA]</scope>
    <source>
        <strain evidence="2">DSM 21679 / JCM 13881 / BCRC 17597 / SA1</strain>
    </source>
</reference>
<dbReference type="Gene3D" id="3.40.1260.10">
    <property type="entry name" value="DsrEFH-like"/>
    <property type="match status" value="1"/>
</dbReference>
<organism evidence="1 2">
    <name type="scientific">Simiduia agarivorans (strain DSM 21679 / JCM 13881 / BCRC 17597 / SA1)</name>
    <dbReference type="NCBI Taxonomy" id="1117647"/>
    <lineage>
        <taxon>Bacteria</taxon>
        <taxon>Pseudomonadati</taxon>
        <taxon>Pseudomonadota</taxon>
        <taxon>Gammaproteobacteria</taxon>
        <taxon>Cellvibrionales</taxon>
        <taxon>Cellvibrionaceae</taxon>
        <taxon>Simiduia</taxon>
    </lineage>
</organism>
<evidence type="ECO:0000313" key="1">
    <source>
        <dbReference type="EMBL" id="AFU97953.1"/>
    </source>
</evidence>
<evidence type="ECO:0008006" key="3">
    <source>
        <dbReference type="Google" id="ProtNLM"/>
    </source>
</evidence>
<protein>
    <recommendedName>
        <fullName evidence="3">Sulfurtransferase complex subunit TusB</fullName>
    </recommendedName>
</protein>
<dbReference type="RefSeq" id="WP_015046126.1">
    <property type="nucleotide sequence ID" value="NC_018868.3"/>
</dbReference>
<gene>
    <name evidence="1" type="ordered locus">M5M_03720</name>
</gene>
<dbReference type="STRING" id="1117647.M5M_03720"/>
<dbReference type="KEGG" id="saga:M5M_03720"/>
<keyword evidence="2" id="KW-1185">Reference proteome</keyword>